<keyword evidence="4 7" id="KW-0862">Zinc</keyword>
<dbReference type="Pfam" id="PF25512">
    <property type="entry name" value="zf-CCCH_AtC3H23"/>
    <property type="match status" value="1"/>
</dbReference>
<organism evidence="10 11">
    <name type="scientific">Hibiscus syriacus</name>
    <name type="common">Rose of Sharon</name>
    <dbReference type="NCBI Taxonomy" id="106335"/>
    <lineage>
        <taxon>Eukaryota</taxon>
        <taxon>Viridiplantae</taxon>
        <taxon>Streptophyta</taxon>
        <taxon>Embryophyta</taxon>
        <taxon>Tracheophyta</taxon>
        <taxon>Spermatophyta</taxon>
        <taxon>Magnoliopsida</taxon>
        <taxon>eudicotyledons</taxon>
        <taxon>Gunneridae</taxon>
        <taxon>Pentapetalae</taxon>
        <taxon>rosids</taxon>
        <taxon>malvids</taxon>
        <taxon>Malvales</taxon>
        <taxon>Malvaceae</taxon>
        <taxon>Malvoideae</taxon>
        <taxon>Hibiscus</taxon>
    </lineage>
</organism>
<keyword evidence="5" id="KW-0238">DNA-binding</keyword>
<feature type="region of interest" description="Disordered" evidence="8">
    <location>
        <begin position="293"/>
        <end position="312"/>
    </location>
</feature>
<keyword evidence="11" id="KW-1185">Reference proteome</keyword>
<evidence type="ECO:0000313" key="11">
    <source>
        <dbReference type="Proteomes" id="UP000436088"/>
    </source>
</evidence>
<dbReference type="Pfam" id="PF18044">
    <property type="entry name" value="zf-CCCH_4"/>
    <property type="match status" value="1"/>
</dbReference>
<evidence type="ECO:0000256" key="7">
    <source>
        <dbReference type="PROSITE-ProRule" id="PRU00723"/>
    </source>
</evidence>
<dbReference type="GO" id="GO:0008270">
    <property type="term" value="F:zinc ion binding"/>
    <property type="evidence" value="ECO:0007669"/>
    <property type="project" value="UniProtKB-KW"/>
</dbReference>
<dbReference type="SMART" id="SM00356">
    <property type="entry name" value="ZnF_C3H1"/>
    <property type="match status" value="2"/>
</dbReference>
<dbReference type="InterPro" id="IPR045234">
    <property type="entry name" value="Unkempt-like"/>
</dbReference>
<dbReference type="PROSITE" id="PS50088">
    <property type="entry name" value="ANK_REPEAT"/>
    <property type="match status" value="1"/>
</dbReference>
<dbReference type="PANTHER" id="PTHR14493">
    <property type="entry name" value="UNKEMPT FAMILY MEMBER"/>
    <property type="match status" value="1"/>
</dbReference>
<reference evidence="10" key="1">
    <citation type="submission" date="2019-09" db="EMBL/GenBank/DDBJ databases">
        <title>Draft genome information of white flower Hibiscus syriacus.</title>
        <authorList>
            <person name="Kim Y.-M."/>
        </authorList>
    </citation>
    <scope>NUCLEOTIDE SEQUENCE [LARGE SCALE GENOMIC DNA]</scope>
    <source>
        <strain evidence="10">YM2019G1</strain>
    </source>
</reference>
<accession>A0A6A2XEC5</accession>
<dbReference type="InterPro" id="IPR000571">
    <property type="entry name" value="Znf_CCCH"/>
</dbReference>
<dbReference type="SUPFAM" id="SSF48403">
    <property type="entry name" value="Ankyrin repeat"/>
    <property type="match status" value="1"/>
</dbReference>
<dbReference type="InterPro" id="IPR057444">
    <property type="entry name" value="Znf-CCCH_AtC3H23-like"/>
</dbReference>
<feature type="repeat" description="ANK" evidence="6">
    <location>
        <begin position="1"/>
        <end position="37"/>
    </location>
</feature>
<feature type="compositionally biased region" description="Polar residues" evidence="8">
    <location>
        <begin position="293"/>
        <end position="305"/>
    </location>
</feature>
<evidence type="ECO:0000256" key="3">
    <source>
        <dbReference type="ARBA" id="ARBA00022771"/>
    </source>
</evidence>
<proteinExistence type="predicted"/>
<dbReference type="InterPro" id="IPR041367">
    <property type="entry name" value="Znf-CCCH_4"/>
</dbReference>
<keyword evidence="1 7" id="KW-0479">Metal-binding</keyword>
<dbReference type="PROSITE" id="PS50297">
    <property type="entry name" value="ANK_REP_REGION"/>
    <property type="match status" value="1"/>
</dbReference>
<evidence type="ECO:0000256" key="8">
    <source>
        <dbReference type="SAM" id="MobiDB-lite"/>
    </source>
</evidence>
<evidence type="ECO:0000256" key="4">
    <source>
        <dbReference type="ARBA" id="ARBA00022833"/>
    </source>
</evidence>
<dbReference type="FunFam" id="3.30.1370.210:FF:000007">
    <property type="entry name" value="Zinc finger CCCH domain-containing protein"/>
    <property type="match status" value="1"/>
</dbReference>
<dbReference type="PROSITE" id="PS50103">
    <property type="entry name" value="ZF_C3H1"/>
    <property type="match status" value="1"/>
</dbReference>
<evidence type="ECO:0000313" key="10">
    <source>
        <dbReference type="EMBL" id="KAE8673678.1"/>
    </source>
</evidence>
<evidence type="ECO:0000256" key="1">
    <source>
        <dbReference type="ARBA" id="ARBA00022723"/>
    </source>
</evidence>
<feature type="zinc finger region" description="C3H1-type" evidence="7">
    <location>
        <begin position="167"/>
        <end position="194"/>
    </location>
</feature>
<protein>
    <submittedName>
        <fullName evidence="10">Zinc finger CCCH domain-containing protein 66</fullName>
    </submittedName>
</protein>
<evidence type="ECO:0000256" key="6">
    <source>
        <dbReference type="PROSITE-ProRule" id="PRU00023"/>
    </source>
</evidence>
<name>A0A6A2XEC5_HIBSY</name>
<evidence type="ECO:0000259" key="9">
    <source>
        <dbReference type="PROSITE" id="PS50103"/>
    </source>
</evidence>
<keyword evidence="2" id="KW-0677">Repeat</keyword>
<evidence type="ECO:0000256" key="2">
    <source>
        <dbReference type="ARBA" id="ARBA00022737"/>
    </source>
</evidence>
<keyword evidence="6" id="KW-0040">ANK repeat</keyword>
<dbReference type="AlphaFoldDB" id="A0A6A2XEC5"/>
<comment type="caution">
    <text evidence="10">The sequence shown here is derived from an EMBL/GenBank/DDBJ whole genome shotgun (WGS) entry which is preliminary data.</text>
</comment>
<dbReference type="GO" id="GO:0003677">
    <property type="term" value="F:DNA binding"/>
    <property type="evidence" value="ECO:0007669"/>
    <property type="project" value="UniProtKB-KW"/>
</dbReference>
<evidence type="ECO:0000256" key="5">
    <source>
        <dbReference type="ARBA" id="ARBA00023125"/>
    </source>
</evidence>
<dbReference type="GO" id="GO:0010468">
    <property type="term" value="P:regulation of gene expression"/>
    <property type="evidence" value="ECO:0007669"/>
    <property type="project" value="UniProtKB-ARBA"/>
</dbReference>
<dbReference type="Gene3D" id="1.25.40.20">
    <property type="entry name" value="Ankyrin repeat-containing domain"/>
    <property type="match status" value="1"/>
</dbReference>
<dbReference type="EMBL" id="VEPZ02001425">
    <property type="protein sequence ID" value="KAE8673678.1"/>
    <property type="molecule type" value="Genomic_DNA"/>
</dbReference>
<dbReference type="PANTHER" id="PTHR14493:SF87">
    <property type="entry name" value="ZINC FINGER CCCH DOMAIN-CONTAINING PROTEIN 66"/>
    <property type="match status" value="1"/>
</dbReference>
<gene>
    <name evidence="10" type="ORF">F3Y22_tig00111779pilonHSYRG00332</name>
</gene>
<sequence>MGVRALHCAAAAGGSSHSPEVVRILLDASADMNSVDANGNRPSDLIALTCCKSDFNSRKMILDAFSKASGSNSERERLLAQVTTEMEGFEQQANLTPRVWKDGNEKKDYLYDLALPDIKNEIYGTNEFRMYTFKAQPCSRAYFHDWTECPFVHPGENARRHDPRKYLYSCVPCPKFHKGSCKHGDNCEYAHGIFESWLHPAQYRTRLCKDETNCTRKVCFFAHKLEELRPLYTSIGSALPSPTSYSANPDHGSISPFAHASPFVIKPPTSTPPLTPTGTSSIGVGMWSNQSSMIPPTLQLPSNSRMKAARSA</sequence>
<dbReference type="Proteomes" id="UP000436088">
    <property type="component" value="Unassembled WGS sequence"/>
</dbReference>
<feature type="domain" description="C3H1-type" evidence="9">
    <location>
        <begin position="167"/>
        <end position="194"/>
    </location>
</feature>
<dbReference type="InterPro" id="IPR036770">
    <property type="entry name" value="Ankyrin_rpt-contain_sf"/>
</dbReference>
<dbReference type="InterPro" id="IPR002110">
    <property type="entry name" value="Ankyrin_rpt"/>
</dbReference>
<dbReference type="Gene3D" id="3.30.1370.210">
    <property type="match status" value="1"/>
</dbReference>
<keyword evidence="3 7" id="KW-0863">Zinc-finger</keyword>